<gene>
    <name evidence="2" type="ORF">PPTG_22087</name>
</gene>
<reference evidence="2 3" key="2">
    <citation type="submission" date="2013-11" db="EMBL/GenBank/DDBJ databases">
        <title>The Genome Sequence of Phytophthora parasitica INRA-310.</title>
        <authorList>
            <consortium name="The Broad Institute Genomics Platform"/>
            <person name="Russ C."/>
            <person name="Tyler B."/>
            <person name="Panabieres F."/>
            <person name="Shan W."/>
            <person name="Tripathy S."/>
            <person name="Grunwald N."/>
            <person name="Machado M."/>
            <person name="Johnson C.S."/>
            <person name="Arredondo F."/>
            <person name="Hong C."/>
            <person name="Coffey M."/>
            <person name="Young S.K."/>
            <person name="Zeng Q."/>
            <person name="Gargeya S."/>
            <person name="Fitzgerald M."/>
            <person name="Abouelleil A."/>
            <person name="Alvarado L."/>
            <person name="Chapman S.B."/>
            <person name="Gainer-Dewar J."/>
            <person name="Goldberg J."/>
            <person name="Griggs A."/>
            <person name="Gujja S."/>
            <person name="Hansen M."/>
            <person name="Howarth C."/>
            <person name="Imamovic A."/>
            <person name="Ireland A."/>
            <person name="Larimer J."/>
            <person name="McCowan C."/>
            <person name="Murphy C."/>
            <person name="Pearson M."/>
            <person name="Poon T.W."/>
            <person name="Priest M."/>
            <person name="Roberts A."/>
            <person name="Saif S."/>
            <person name="Shea T."/>
            <person name="Sykes S."/>
            <person name="Wortman J."/>
            <person name="Nusbaum C."/>
            <person name="Birren B."/>
        </authorList>
    </citation>
    <scope>NUCLEOTIDE SEQUENCE [LARGE SCALE GENOMIC DNA]</scope>
    <source>
        <strain evidence="2 3">INRA-310</strain>
    </source>
</reference>
<reference evidence="3" key="1">
    <citation type="submission" date="2011-12" db="EMBL/GenBank/DDBJ databases">
        <authorList>
            <consortium name="The Broad Institute Genome Sequencing Platform"/>
            <person name="Russ C."/>
            <person name="Tyler B."/>
            <person name="Panabieres F."/>
            <person name="Shan W."/>
            <person name="Tripathy S."/>
            <person name="Grunwald N."/>
            <person name="Machado M."/>
            <person name="Young S.K."/>
            <person name="Zeng Q."/>
            <person name="Gargeya S."/>
            <person name="Fitzgerald M."/>
            <person name="Haas B."/>
            <person name="Abouelleil A."/>
            <person name="Alvarado L."/>
            <person name="Arachchi H.M."/>
            <person name="Berlin A."/>
            <person name="Chapman S.B."/>
            <person name="Gearin G."/>
            <person name="Goldberg J."/>
            <person name="Griggs A."/>
            <person name="Gujja S."/>
            <person name="Hansen M."/>
            <person name="Heiman D."/>
            <person name="Howarth C."/>
            <person name="Larimer J."/>
            <person name="Lui A."/>
            <person name="MacDonald P.J.P."/>
            <person name="McCowen C."/>
            <person name="Montmayeur A."/>
            <person name="Murphy C."/>
            <person name="Neiman D."/>
            <person name="Pearson M."/>
            <person name="Priest M."/>
            <person name="Roberts A."/>
            <person name="Saif S."/>
            <person name="Shea T."/>
            <person name="Sisk P."/>
            <person name="Stolte C."/>
            <person name="Sykes S."/>
            <person name="Wortman J."/>
            <person name="Nusbaum C."/>
            <person name="Birren B."/>
        </authorList>
    </citation>
    <scope>NUCLEOTIDE SEQUENCE [LARGE SCALE GENOMIC DNA]</scope>
    <source>
        <strain evidence="3">INRA-310</strain>
    </source>
</reference>
<sequence>MKLFIYSLTLLLAATAAVSSSLVGNATPLIKSGQRVLRDEAASLATTDNEEKVCYFLFWPFQC</sequence>
<name>W2QSG0_PHYN3</name>
<dbReference type="VEuPathDB" id="FungiDB:PPTG_22087"/>
<feature type="signal peptide" evidence="1">
    <location>
        <begin position="1"/>
        <end position="20"/>
    </location>
</feature>
<evidence type="ECO:0000313" key="3">
    <source>
        <dbReference type="Proteomes" id="UP000018817"/>
    </source>
</evidence>
<organism evidence="2 3">
    <name type="scientific">Phytophthora nicotianae (strain INRA-310)</name>
    <name type="common">Phytophthora parasitica</name>
    <dbReference type="NCBI Taxonomy" id="761204"/>
    <lineage>
        <taxon>Eukaryota</taxon>
        <taxon>Sar</taxon>
        <taxon>Stramenopiles</taxon>
        <taxon>Oomycota</taxon>
        <taxon>Peronosporomycetes</taxon>
        <taxon>Peronosporales</taxon>
        <taxon>Peronosporaceae</taxon>
        <taxon>Phytophthora</taxon>
    </lineage>
</organism>
<dbReference type="RefSeq" id="XP_008899942.1">
    <property type="nucleotide sequence ID" value="XM_008901694.1"/>
</dbReference>
<evidence type="ECO:0008006" key="4">
    <source>
        <dbReference type="Google" id="ProtNLM"/>
    </source>
</evidence>
<keyword evidence="1" id="KW-0732">Signal</keyword>
<dbReference type="Proteomes" id="UP000018817">
    <property type="component" value="Unassembled WGS sequence"/>
</dbReference>
<dbReference type="GeneID" id="20190686"/>
<dbReference type="EMBL" id="KI669571">
    <property type="protein sequence ID" value="ETN15205.1"/>
    <property type="molecule type" value="Genomic_DNA"/>
</dbReference>
<evidence type="ECO:0000313" key="2">
    <source>
        <dbReference type="EMBL" id="ETN15205.1"/>
    </source>
</evidence>
<feature type="chain" id="PRO_5004823015" description="RxLR effector protein" evidence="1">
    <location>
        <begin position="21"/>
        <end position="63"/>
    </location>
</feature>
<proteinExistence type="predicted"/>
<accession>W2QSG0</accession>
<dbReference type="OrthoDB" id="128911at2759"/>
<dbReference type="AlphaFoldDB" id="W2QSG0"/>
<evidence type="ECO:0000256" key="1">
    <source>
        <dbReference type="SAM" id="SignalP"/>
    </source>
</evidence>
<protein>
    <recommendedName>
        <fullName evidence="4">RxLR effector protein</fullName>
    </recommendedName>
</protein>